<dbReference type="Proteomes" id="UP001234989">
    <property type="component" value="Chromosome 9"/>
</dbReference>
<evidence type="ECO:0000313" key="1">
    <source>
        <dbReference type="EMBL" id="WMV47104.1"/>
    </source>
</evidence>
<dbReference type="Gene3D" id="3.10.10.10">
    <property type="entry name" value="HIV Type 1 Reverse Transcriptase, subunit A, domain 1"/>
    <property type="match status" value="1"/>
</dbReference>
<proteinExistence type="predicted"/>
<reference evidence="1" key="1">
    <citation type="submission" date="2023-08" db="EMBL/GenBank/DDBJ databases">
        <title>A de novo genome assembly of Solanum verrucosum Schlechtendal, a Mexican diploid species geographically isolated from the other diploid A-genome species in potato relatives.</title>
        <authorList>
            <person name="Hosaka K."/>
        </authorList>
    </citation>
    <scope>NUCLEOTIDE SEQUENCE</scope>
    <source>
        <tissue evidence="1">Young leaves</tissue>
    </source>
</reference>
<dbReference type="PANTHER" id="PTHR37572:SF1">
    <property type="entry name" value="GA22863"/>
    <property type="match status" value="1"/>
</dbReference>
<sequence length="473" mass="53029">MVVRINQFIQRYRAPMLELQTMRVLEDIGPSRSFIVFVKVSSVVIHPEVEGLRIRAPMVCRLGWRMQQLRAPMLDLQTLRVLADVGQSRSFTVNTMVPLVMEEARDFPKHTLSRKSAKGRVPSSVSTPMDDSLVMDWVYRGVPLDRYIDFVIELKLGSNPISVYDYRMGLAKLKELKEQLEDLLNKWFIRPSVSPRDALITYQDKATQTEKENTIEDILKVITTLCIKVDSMDNEIQKLKSKAISQSHDYKHVEICQSEDTKHPELEGDVGILQKTHNDCFNAAAGVSDFEKLGVSGFEKERVSGFEKLWVSSFEKEDFSGFEKEGVYIFEELGIWGLEKKRFSSFEKLGVSGFEKLGVLGFVKLGVLGFEKLGVSVFKKEGVSVFEKLGVSGFDNEGVLGFEKLGVEGFEKLGVSSFVKLGVSGFEKLGVSGFKKLGVSGFEKLGVSGFEKAGVLGFEKLGLWLREGRGLGI</sequence>
<organism evidence="1 2">
    <name type="scientific">Solanum verrucosum</name>
    <dbReference type="NCBI Taxonomy" id="315347"/>
    <lineage>
        <taxon>Eukaryota</taxon>
        <taxon>Viridiplantae</taxon>
        <taxon>Streptophyta</taxon>
        <taxon>Embryophyta</taxon>
        <taxon>Tracheophyta</taxon>
        <taxon>Spermatophyta</taxon>
        <taxon>Magnoliopsida</taxon>
        <taxon>eudicotyledons</taxon>
        <taxon>Gunneridae</taxon>
        <taxon>Pentapetalae</taxon>
        <taxon>asterids</taxon>
        <taxon>lamiids</taxon>
        <taxon>Solanales</taxon>
        <taxon>Solanaceae</taxon>
        <taxon>Solanoideae</taxon>
        <taxon>Solaneae</taxon>
        <taxon>Solanum</taxon>
    </lineage>
</organism>
<dbReference type="EMBL" id="CP133620">
    <property type="protein sequence ID" value="WMV47104.1"/>
    <property type="molecule type" value="Genomic_DNA"/>
</dbReference>
<evidence type="ECO:0000313" key="2">
    <source>
        <dbReference type="Proteomes" id="UP001234989"/>
    </source>
</evidence>
<protein>
    <submittedName>
        <fullName evidence="1">Uncharacterized protein</fullName>
    </submittedName>
</protein>
<dbReference type="SUPFAM" id="SSF56672">
    <property type="entry name" value="DNA/RNA polymerases"/>
    <property type="match status" value="1"/>
</dbReference>
<dbReference type="InterPro" id="IPR043502">
    <property type="entry name" value="DNA/RNA_pol_sf"/>
</dbReference>
<accession>A0AAF0ZS59</accession>
<gene>
    <name evidence="1" type="ORF">MTR67_040489</name>
</gene>
<dbReference type="PANTHER" id="PTHR37572">
    <property type="entry name" value="GA22863"/>
    <property type="match status" value="1"/>
</dbReference>
<dbReference type="AlphaFoldDB" id="A0AAF0ZS59"/>
<name>A0AAF0ZS59_SOLVR</name>
<keyword evidence="2" id="KW-1185">Reference proteome</keyword>